<sequence length="85" mass="9260">MSAAVDVLAKDSTSFESADDAIELPNPDPLIGRPANEGRDRCTCIEIRDVSQLKAILDKAGDFLHRTSFCMAKEQVFISFPCKAA</sequence>
<accession>A0ACC0NJN0</accession>
<evidence type="ECO:0000313" key="1">
    <source>
        <dbReference type="EMBL" id="KAI8553425.1"/>
    </source>
</evidence>
<organism evidence="1 2">
    <name type="scientific">Rhododendron molle</name>
    <name type="common">Chinese azalea</name>
    <name type="synonym">Azalea mollis</name>
    <dbReference type="NCBI Taxonomy" id="49168"/>
    <lineage>
        <taxon>Eukaryota</taxon>
        <taxon>Viridiplantae</taxon>
        <taxon>Streptophyta</taxon>
        <taxon>Embryophyta</taxon>
        <taxon>Tracheophyta</taxon>
        <taxon>Spermatophyta</taxon>
        <taxon>Magnoliopsida</taxon>
        <taxon>eudicotyledons</taxon>
        <taxon>Gunneridae</taxon>
        <taxon>Pentapetalae</taxon>
        <taxon>asterids</taxon>
        <taxon>Ericales</taxon>
        <taxon>Ericaceae</taxon>
        <taxon>Ericoideae</taxon>
        <taxon>Rhodoreae</taxon>
        <taxon>Rhododendron</taxon>
    </lineage>
</organism>
<evidence type="ECO:0000313" key="2">
    <source>
        <dbReference type="Proteomes" id="UP001062846"/>
    </source>
</evidence>
<keyword evidence="2" id="KW-1185">Reference proteome</keyword>
<dbReference type="Proteomes" id="UP001062846">
    <property type="component" value="Chromosome 5"/>
</dbReference>
<name>A0ACC0NJN0_RHOML</name>
<reference evidence="1" key="1">
    <citation type="submission" date="2022-02" db="EMBL/GenBank/DDBJ databases">
        <title>Plant Genome Project.</title>
        <authorList>
            <person name="Zhang R.-G."/>
        </authorList>
    </citation>
    <scope>NUCLEOTIDE SEQUENCE</scope>
    <source>
        <strain evidence="1">AT1</strain>
    </source>
</reference>
<proteinExistence type="predicted"/>
<comment type="caution">
    <text evidence="1">The sequence shown here is derived from an EMBL/GenBank/DDBJ whole genome shotgun (WGS) entry which is preliminary data.</text>
</comment>
<dbReference type="EMBL" id="CM046392">
    <property type="protein sequence ID" value="KAI8553425.1"/>
    <property type="molecule type" value="Genomic_DNA"/>
</dbReference>
<protein>
    <submittedName>
        <fullName evidence="1">Uncharacterized protein</fullName>
    </submittedName>
</protein>
<gene>
    <name evidence="1" type="ORF">RHMOL_Rhmol05G0014700</name>
</gene>